<dbReference type="Proteomes" id="UP001596432">
    <property type="component" value="Unassembled WGS sequence"/>
</dbReference>
<dbReference type="Pfam" id="PF24461">
    <property type="entry name" value="DUF7576"/>
    <property type="match status" value="1"/>
</dbReference>
<dbReference type="RefSeq" id="WP_274324360.1">
    <property type="nucleotide sequence ID" value="NZ_CP118158.1"/>
</dbReference>
<dbReference type="AlphaFoldDB" id="A0ABD5XZD1"/>
<accession>A0ABD5XZD1</accession>
<evidence type="ECO:0008006" key="3">
    <source>
        <dbReference type="Google" id="ProtNLM"/>
    </source>
</evidence>
<organism evidence="1 2">
    <name type="scientific">Halosimplex aquaticum</name>
    <dbReference type="NCBI Taxonomy" id="3026162"/>
    <lineage>
        <taxon>Archaea</taxon>
        <taxon>Methanobacteriati</taxon>
        <taxon>Methanobacteriota</taxon>
        <taxon>Stenosarchaea group</taxon>
        <taxon>Halobacteria</taxon>
        <taxon>Halobacteriales</taxon>
        <taxon>Haloarculaceae</taxon>
        <taxon>Halosimplex</taxon>
    </lineage>
</organism>
<gene>
    <name evidence="1" type="ORF">ACFQMA_02705</name>
</gene>
<reference evidence="1 2" key="1">
    <citation type="journal article" date="2019" name="Int. J. Syst. Evol. Microbiol.">
        <title>The Global Catalogue of Microorganisms (GCM) 10K type strain sequencing project: providing services to taxonomists for standard genome sequencing and annotation.</title>
        <authorList>
            <consortium name="The Broad Institute Genomics Platform"/>
            <consortium name="The Broad Institute Genome Sequencing Center for Infectious Disease"/>
            <person name="Wu L."/>
            <person name="Ma J."/>
        </authorList>
    </citation>
    <scope>NUCLEOTIDE SEQUENCE [LARGE SCALE GENOMIC DNA]</scope>
    <source>
        <strain evidence="1 2">XZYJT29</strain>
    </source>
</reference>
<name>A0ABD5XZD1_9EURY</name>
<evidence type="ECO:0000313" key="2">
    <source>
        <dbReference type="Proteomes" id="UP001596432"/>
    </source>
</evidence>
<keyword evidence="2" id="KW-1185">Reference proteome</keyword>
<proteinExistence type="predicted"/>
<dbReference type="GeneID" id="78818988"/>
<dbReference type="InterPro" id="IPR055998">
    <property type="entry name" value="DUF7576"/>
</dbReference>
<sequence length="66" mass="7428">MGEEDGGDDPAGDSSQSAARHRSCEYCGAEIDTSEWYPVLQRRGSDGEPEFYPFCSEDCQESWRDE</sequence>
<comment type="caution">
    <text evidence="1">The sequence shown here is derived from an EMBL/GenBank/DDBJ whole genome shotgun (WGS) entry which is preliminary data.</text>
</comment>
<protein>
    <recommendedName>
        <fullName evidence="3">Small CPxCG-related zinc finger protein</fullName>
    </recommendedName>
</protein>
<evidence type="ECO:0000313" key="1">
    <source>
        <dbReference type="EMBL" id="MFC7138746.1"/>
    </source>
</evidence>
<dbReference type="EMBL" id="JBHTAS010000001">
    <property type="protein sequence ID" value="MFC7138746.1"/>
    <property type="molecule type" value="Genomic_DNA"/>
</dbReference>